<feature type="domain" description="CDT1 Geminin-binding" evidence="2">
    <location>
        <begin position="21"/>
        <end position="154"/>
    </location>
</feature>
<feature type="non-terminal residue" evidence="3">
    <location>
        <position position="336"/>
    </location>
</feature>
<dbReference type="InterPro" id="IPR014939">
    <property type="entry name" value="CDT1_Gemini-bd-like"/>
</dbReference>
<proteinExistence type="predicted"/>
<dbReference type="Pfam" id="PF08839">
    <property type="entry name" value="CDT1"/>
    <property type="match status" value="1"/>
</dbReference>
<dbReference type="PANTHER" id="PTHR28637:SF1">
    <property type="entry name" value="DNA REPLICATION FACTOR CDT1"/>
    <property type="match status" value="1"/>
</dbReference>
<protein>
    <recommendedName>
        <fullName evidence="2">CDT1 Geminin-binding domain-containing protein</fullName>
    </recommendedName>
</protein>
<reference evidence="3 4" key="1">
    <citation type="journal article" date="2023" name="Plants (Basel)">
        <title>Bridging the Gap: Combining Genomics and Transcriptomics Approaches to Understand Stylosanthes scabra, an Orphan Legume from the Brazilian Caatinga.</title>
        <authorList>
            <person name="Ferreira-Neto J.R.C."/>
            <person name="da Silva M.D."/>
            <person name="Binneck E."/>
            <person name="de Melo N.F."/>
            <person name="da Silva R.H."/>
            <person name="de Melo A.L.T.M."/>
            <person name="Pandolfi V."/>
            <person name="Bustamante F.O."/>
            <person name="Brasileiro-Vidal A.C."/>
            <person name="Benko-Iseppon A.M."/>
        </authorList>
    </citation>
    <scope>NUCLEOTIDE SEQUENCE [LARGE SCALE GENOMIC DNA]</scope>
    <source>
        <tissue evidence="3">Leaves</tissue>
    </source>
</reference>
<keyword evidence="4" id="KW-1185">Reference proteome</keyword>
<feature type="compositionally biased region" description="Polar residues" evidence="1">
    <location>
        <begin position="319"/>
        <end position="328"/>
    </location>
</feature>
<feature type="compositionally biased region" description="Polar residues" evidence="1">
    <location>
        <begin position="236"/>
        <end position="264"/>
    </location>
</feature>
<dbReference type="CDD" id="cd08674">
    <property type="entry name" value="Cdt1_m"/>
    <property type="match status" value="1"/>
</dbReference>
<dbReference type="SMART" id="SM01075">
    <property type="entry name" value="CDT1"/>
    <property type="match status" value="1"/>
</dbReference>
<name>A0ABU6ZY84_9FABA</name>
<feature type="region of interest" description="Disordered" evidence="1">
    <location>
        <begin position="236"/>
        <end position="336"/>
    </location>
</feature>
<feature type="non-terminal residue" evidence="3">
    <location>
        <position position="1"/>
    </location>
</feature>
<gene>
    <name evidence="3" type="ORF">PIB30_109161</name>
</gene>
<dbReference type="InterPro" id="IPR036390">
    <property type="entry name" value="WH_DNA-bd_sf"/>
</dbReference>
<evidence type="ECO:0000313" key="3">
    <source>
        <dbReference type="EMBL" id="MED6226987.1"/>
    </source>
</evidence>
<dbReference type="Proteomes" id="UP001341840">
    <property type="component" value="Unassembled WGS sequence"/>
</dbReference>
<accession>A0ABU6ZY84</accession>
<dbReference type="SUPFAM" id="SSF46785">
    <property type="entry name" value="Winged helix' DNA-binding domain"/>
    <property type="match status" value="1"/>
</dbReference>
<dbReference type="EMBL" id="JASCZI010277298">
    <property type="protein sequence ID" value="MED6226987.1"/>
    <property type="molecule type" value="Genomic_DNA"/>
</dbReference>
<evidence type="ECO:0000256" key="1">
    <source>
        <dbReference type="SAM" id="MobiDB-lite"/>
    </source>
</evidence>
<comment type="caution">
    <text evidence="3">The sequence shown here is derived from an EMBL/GenBank/DDBJ whole genome shotgun (WGS) entry which is preliminary data.</text>
</comment>
<dbReference type="InterPro" id="IPR045173">
    <property type="entry name" value="Cdt1"/>
</dbReference>
<evidence type="ECO:0000313" key="4">
    <source>
        <dbReference type="Proteomes" id="UP001341840"/>
    </source>
</evidence>
<dbReference type="PANTHER" id="PTHR28637">
    <property type="entry name" value="DNA REPLICATION FACTOR CDT1"/>
    <property type="match status" value="1"/>
</dbReference>
<evidence type="ECO:0000259" key="2">
    <source>
        <dbReference type="SMART" id="SM01075"/>
    </source>
</evidence>
<organism evidence="3 4">
    <name type="scientific">Stylosanthes scabra</name>
    <dbReference type="NCBI Taxonomy" id="79078"/>
    <lineage>
        <taxon>Eukaryota</taxon>
        <taxon>Viridiplantae</taxon>
        <taxon>Streptophyta</taxon>
        <taxon>Embryophyta</taxon>
        <taxon>Tracheophyta</taxon>
        <taxon>Spermatophyta</taxon>
        <taxon>Magnoliopsida</taxon>
        <taxon>eudicotyledons</taxon>
        <taxon>Gunneridae</taxon>
        <taxon>Pentapetalae</taxon>
        <taxon>rosids</taxon>
        <taxon>fabids</taxon>
        <taxon>Fabales</taxon>
        <taxon>Fabaceae</taxon>
        <taxon>Papilionoideae</taxon>
        <taxon>50 kb inversion clade</taxon>
        <taxon>dalbergioids sensu lato</taxon>
        <taxon>Dalbergieae</taxon>
        <taxon>Pterocarpus clade</taxon>
        <taxon>Stylosanthes</taxon>
    </lineage>
</organism>
<sequence length="336" mass="37384">IQLSSPSKPPKTSSDEEAFKLPQKYEILGEYFARLDCSIRLLRRKGMMPSFAKISHTIESLTDRRFTLGHLAQLKFLLPEAIVTKKVMMFDERTSCMKPDLHVTVNYDVVEYDAKSPTEDGQSMVLRKLFRARLRDFVESHPEPFNPKQHHLSDILKRPFSSKEIKSSVVIRDNDTKIELSEPVRASIDPLNHQPSVASHVPRSFTRRFSQMKENGTNNDAQEKFPSDSFQTVVLPDSESNLSGKPTSEGASNEVGLTNCSSSGAPPATPCKTIEHAENNDGSQKSFGAVSTPDVKCISTPASITPTLPAPKRHFMSPDDNSSTTTSKLVRRPPLS</sequence>